<protein>
    <submittedName>
        <fullName evidence="1">Uncharacterized protein</fullName>
    </submittedName>
</protein>
<dbReference type="KEGG" id="sted:SPTER_49220"/>
<dbReference type="EMBL" id="CP036260">
    <property type="protein sequence ID" value="QDR83431.1"/>
    <property type="molecule type" value="Genomic_DNA"/>
</dbReference>
<keyword evidence="1" id="KW-0614">Plasmid</keyword>
<proteinExistence type="predicted"/>
<dbReference type="Proteomes" id="UP000320776">
    <property type="component" value="Plasmid pSPTER"/>
</dbReference>
<gene>
    <name evidence="1" type="ORF">SPTER_49220</name>
</gene>
<organism evidence="1 2">
    <name type="scientific">Sporomusa termitida</name>
    <dbReference type="NCBI Taxonomy" id="2377"/>
    <lineage>
        <taxon>Bacteria</taxon>
        <taxon>Bacillati</taxon>
        <taxon>Bacillota</taxon>
        <taxon>Negativicutes</taxon>
        <taxon>Selenomonadales</taxon>
        <taxon>Sporomusaceae</taxon>
        <taxon>Sporomusa</taxon>
    </lineage>
</organism>
<keyword evidence="2" id="KW-1185">Reference proteome</keyword>
<geneLocation type="plasmid" evidence="2">
    <name>pspter</name>
</geneLocation>
<dbReference type="AlphaFoldDB" id="A0A517E1F2"/>
<name>A0A517E1F2_9FIRM</name>
<evidence type="ECO:0000313" key="1">
    <source>
        <dbReference type="EMBL" id="QDR83431.1"/>
    </source>
</evidence>
<accession>A0A517E1F2</accession>
<sequence>MLPETRIITAVTVESSAYVTAANLRNCISEVKPAAYPSRGVWDKAYFRKPILDTLQTEAVGHHSVNACVYKLDESGFSYNKDSDQWFAKWAIIPRRKCAKNTEQNDVYRYHFVKSHCAVSVNLTAGKNTEEKVLRVSEHCAQ</sequence>
<evidence type="ECO:0000313" key="2">
    <source>
        <dbReference type="Proteomes" id="UP000320776"/>
    </source>
</evidence>
<reference evidence="1 2" key="1">
    <citation type="submission" date="2019-02" db="EMBL/GenBank/DDBJ databases">
        <title>Closed genome of Sporomusa termitida DSM 4440.</title>
        <authorList>
            <person name="Poehlein A."/>
            <person name="Daniel R."/>
        </authorList>
    </citation>
    <scope>NUCLEOTIDE SEQUENCE [LARGE SCALE GENOMIC DNA]</scope>
    <source>
        <strain evidence="1 2">DSM 4440</strain>
        <plasmid evidence="2">pspter</plasmid>
    </source>
</reference>